<gene>
    <name evidence="2" type="ORF">E2562_033151</name>
</gene>
<comment type="caution">
    <text evidence="2">The sequence shown here is derived from an EMBL/GenBank/DDBJ whole genome shotgun (WGS) entry which is preliminary data.</text>
</comment>
<dbReference type="EMBL" id="SPHZ02000006">
    <property type="protein sequence ID" value="KAF0915023.1"/>
    <property type="molecule type" value="Genomic_DNA"/>
</dbReference>
<evidence type="ECO:0000313" key="2">
    <source>
        <dbReference type="EMBL" id="KAF0915023.1"/>
    </source>
</evidence>
<organism evidence="2 3">
    <name type="scientific">Oryza meyeriana var. granulata</name>
    <dbReference type="NCBI Taxonomy" id="110450"/>
    <lineage>
        <taxon>Eukaryota</taxon>
        <taxon>Viridiplantae</taxon>
        <taxon>Streptophyta</taxon>
        <taxon>Embryophyta</taxon>
        <taxon>Tracheophyta</taxon>
        <taxon>Spermatophyta</taxon>
        <taxon>Magnoliopsida</taxon>
        <taxon>Liliopsida</taxon>
        <taxon>Poales</taxon>
        <taxon>Poaceae</taxon>
        <taxon>BOP clade</taxon>
        <taxon>Oryzoideae</taxon>
        <taxon>Oryzeae</taxon>
        <taxon>Oryzinae</taxon>
        <taxon>Oryza</taxon>
        <taxon>Oryza meyeriana</taxon>
    </lineage>
</organism>
<protein>
    <submittedName>
        <fullName evidence="2">Uncharacterized protein</fullName>
    </submittedName>
</protein>
<dbReference type="AlphaFoldDB" id="A0A6G1DTN7"/>
<proteinExistence type="predicted"/>
<sequence length="83" mass="8992">MVSPSVAHQPISSFADSAPSHTRCASLDADDTNFPIPRSATEQSQRWNLTLFLIYGYSGGLGGFGRGDAEAEMEELMDLERLA</sequence>
<keyword evidence="3" id="KW-1185">Reference proteome</keyword>
<name>A0A6G1DTN7_9ORYZ</name>
<evidence type="ECO:0000313" key="3">
    <source>
        <dbReference type="Proteomes" id="UP000479710"/>
    </source>
</evidence>
<dbReference type="Proteomes" id="UP000479710">
    <property type="component" value="Unassembled WGS sequence"/>
</dbReference>
<evidence type="ECO:0000256" key="1">
    <source>
        <dbReference type="SAM" id="MobiDB-lite"/>
    </source>
</evidence>
<reference evidence="2 3" key="1">
    <citation type="submission" date="2019-11" db="EMBL/GenBank/DDBJ databases">
        <title>Whole genome sequence of Oryza granulata.</title>
        <authorList>
            <person name="Li W."/>
        </authorList>
    </citation>
    <scope>NUCLEOTIDE SEQUENCE [LARGE SCALE GENOMIC DNA]</scope>
    <source>
        <strain evidence="3">cv. Menghai</strain>
        <tissue evidence="2">Leaf</tissue>
    </source>
</reference>
<accession>A0A6G1DTN7</accession>
<feature type="region of interest" description="Disordered" evidence="1">
    <location>
        <begin position="1"/>
        <end position="22"/>
    </location>
</feature>